<evidence type="ECO:0000313" key="3">
    <source>
        <dbReference type="Proteomes" id="UP000683310"/>
    </source>
</evidence>
<dbReference type="Proteomes" id="UP000683310">
    <property type="component" value="Chromosome"/>
</dbReference>
<keyword evidence="1" id="KW-0175">Coiled coil</keyword>
<evidence type="ECO:0000256" key="1">
    <source>
        <dbReference type="SAM" id="Coils"/>
    </source>
</evidence>
<protein>
    <submittedName>
        <fullName evidence="2">YbaB/EbfC family nucleoid-associated protein</fullName>
    </submittedName>
</protein>
<dbReference type="SUPFAM" id="SSF82607">
    <property type="entry name" value="YbaB-like"/>
    <property type="match status" value="1"/>
</dbReference>
<dbReference type="EMBL" id="CP074371">
    <property type="protein sequence ID" value="QVI20971.1"/>
    <property type="molecule type" value="Genomic_DNA"/>
</dbReference>
<name>A0ABX8CNP6_9NOCA</name>
<dbReference type="InterPro" id="IPR004401">
    <property type="entry name" value="YbaB/EbfC"/>
</dbReference>
<keyword evidence="3" id="KW-1185">Reference proteome</keyword>
<sequence length="156" mass="17231">MSNEQAKAEMVELLDEMRSQLREVARIQRERALITGRATVRKRVTVTTDANGIVREVRFGSRIADLSYAEIADALVRASGDAAADAARQVHELMAPLQRQRSGMPVLSDLVKGAPDIRAVLPPLTGELPPHEDSQQLCAEDIRDRDPGAMFRESGW</sequence>
<dbReference type="Pfam" id="PF02575">
    <property type="entry name" value="YbaB_DNA_bd"/>
    <property type="match status" value="1"/>
</dbReference>
<gene>
    <name evidence="2" type="ORF">KHQ06_33710</name>
</gene>
<evidence type="ECO:0000313" key="2">
    <source>
        <dbReference type="EMBL" id="QVI20971.1"/>
    </source>
</evidence>
<reference evidence="2 3" key="1">
    <citation type="submission" date="2021-04" db="EMBL/GenBank/DDBJ databases">
        <title>Nocardia tengchongensis.</title>
        <authorList>
            <person name="Zhuang k."/>
            <person name="Ran Y."/>
            <person name="Li W."/>
        </authorList>
    </citation>
    <scope>NUCLEOTIDE SEQUENCE [LARGE SCALE GENOMIC DNA]</scope>
    <source>
        <strain evidence="2 3">CFH S0057</strain>
    </source>
</reference>
<accession>A0ABX8CNP6</accession>
<feature type="coiled-coil region" evidence="1">
    <location>
        <begin position="3"/>
        <end position="30"/>
    </location>
</feature>
<dbReference type="InterPro" id="IPR036894">
    <property type="entry name" value="YbaB-like_sf"/>
</dbReference>
<proteinExistence type="predicted"/>
<dbReference type="Gene3D" id="3.30.1310.10">
    <property type="entry name" value="Nucleoid-associated protein YbaB-like domain"/>
    <property type="match status" value="1"/>
</dbReference>
<organism evidence="2 3">
    <name type="scientific">Nocardia tengchongensis</name>
    <dbReference type="NCBI Taxonomy" id="2055889"/>
    <lineage>
        <taxon>Bacteria</taxon>
        <taxon>Bacillati</taxon>
        <taxon>Actinomycetota</taxon>
        <taxon>Actinomycetes</taxon>
        <taxon>Mycobacteriales</taxon>
        <taxon>Nocardiaceae</taxon>
        <taxon>Nocardia</taxon>
    </lineage>
</organism>